<reference evidence="4 5" key="1">
    <citation type="submission" date="2018-11" db="EMBL/GenBank/DDBJ databases">
        <title>Taxonoimc description of Halomarina strain SPP-AMP-1.</title>
        <authorList>
            <person name="Pal Y."/>
            <person name="Srinivasana K."/>
            <person name="Verma A."/>
            <person name="Kumar P."/>
        </authorList>
    </citation>
    <scope>NUCLEOTIDE SEQUENCE [LARGE SCALE GENOMIC DNA]</scope>
    <source>
        <strain evidence="4 5">SPP-AMP-1</strain>
    </source>
</reference>
<comment type="caution">
    <text evidence="4">The sequence shown here is derived from an EMBL/GenBank/DDBJ whole genome shotgun (WGS) entry which is preliminary data.</text>
</comment>
<dbReference type="PRINTS" id="PR01179">
    <property type="entry name" value="ODADCRBXLASE"/>
</dbReference>
<keyword evidence="2" id="KW-0663">Pyridoxal phosphate</keyword>
<dbReference type="InterPro" id="IPR029066">
    <property type="entry name" value="PLP-binding_barrel"/>
</dbReference>
<gene>
    <name evidence="4" type="ORF">EIK79_13245</name>
</gene>
<dbReference type="AlphaFoldDB" id="A0A3P3R994"/>
<dbReference type="Proteomes" id="UP000282322">
    <property type="component" value="Unassembled WGS sequence"/>
</dbReference>
<evidence type="ECO:0000256" key="2">
    <source>
        <dbReference type="ARBA" id="ARBA00022898"/>
    </source>
</evidence>
<dbReference type="GO" id="GO:0008836">
    <property type="term" value="F:diaminopimelate decarboxylase activity"/>
    <property type="evidence" value="ECO:0007669"/>
    <property type="project" value="TreeGrafter"/>
</dbReference>
<evidence type="ECO:0000313" key="4">
    <source>
        <dbReference type="EMBL" id="RRJ29103.1"/>
    </source>
</evidence>
<comment type="cofactor">
    <cofactor evidence="1">
        <name>pyridoxal 5'-phosphate</name>
        <dbReference type="ChEBI" id="CHEBI:597326"/>
    </cofactor>
</comment>
<sequence>MTTNPPVRRLADWSADRLRDLADEYGTPLYVLDPDRVRENADRLRAAFPETEVSYALKANTTRAVLEAVEQCGLGAECASAGEVQRAIDA</sequence>
<dbReference type="Pfam" id="PF02784">
    <property type="entry name" value="Orn_Arg_deC_N"/>
    <property type="match status" value="1"/>
</dbReference>
<evidence type="ECO:0000313" key="5">
    <source>
        <dbReference type="Proteomes" id="UP000282322"/>
    </source>
</evidence>
<dbReference type="InterPro" id="IPR022653">
    <property type="entry name" value="De-COase2_pyr-phos_BS"/>
</dbReference>
<evidence type="ECO:0000259" key="3">
    <source>
        <dbReference type="Pfam" id="PF02784"/>
    </source>
</evidence>
<dbReference type="PANTHER" id="PTHR43727">
    <property type="entry name" value="DIAMINOPIMELATE DECARBOXYLASE"/>
    <property type="match status" value="1"/>
</dbReference>
<feature type="domain" description="Orn/DAP/Arg decarboxylase 2 N-terminal" evidence="3">
    <location>
        <begin position="36"/>
        <end position="88"/>
    </location>
</feature>
<protein>
    <submittedName>
        <fullName evidence="4">Diaminopimelate decarboxylase</fullName>
    </submittedName>
</protein>
<dbReference type="GO" id="GO:0009089">
    <property type="term" value="P:lysine biosynthetic process via diaminopimelate"/>
    <property type="evidence" value="ECO:0007669"/>
    <property type="project" value="TreeGrafter"/>
</dbReference>
<dbReference type="PROSITE" id="PS00878">
    <property type="entry name" value="ODR_DC_2_1"/>
    <property type="match status" value="1"/>
</dbReference>
<dbReference type="PANTHER" id="PTHR43727:SF2">
    <property type="entry name" value="GROUP IV DECARBOXYLASE"/>
    <property type="match status" value="1"/>
</dbReference>
<organism evidence="4 5">
    <name type="scientific">Halocatena pleomorpha</name>
    <dbReference type="NCBI Taxonomy" id="1785090"/>
    <lineage>
        <taxon>Archaea</taxon>
        <taxon>Methanobacteriati</taxon>
        <taxon>Methanobacteriota</taxon>
        <taxon>Stenosarchaea group</taxon>
        <taxon>Halobacteria</taxon>
        <taxon>Halobacteriales</taxon>
        <taxon>Natronomonadaceae</taxon>
        <taxon>Halocatena</taxon>
    </lineage>
</organism>
<dbReference type="Gene3D" id="3.20.20.10">
    <property type="entry name" value="Alanine racemase"/>
    <property type="match status" value="1"/>
</dbReference>
<dbReference type="SUPFAM" id="SSF51419">
    <property type="entry name" value="PLP-binding barrel"/>
    <property type="match status" value="1"/>
</dbReference>
<dbReference type="InterPro" id="IPR022644">
    <property type="entry name" value="De-COase2_N"/>
</dbReference>
<keyword evidence="5" id="KW-1185">Reference proteome</keyword>
<proteinExistence type="predicted"/>
<accession>A0A3P3R994</accession>
<dbReference type="InterPro" id="IPR000183">
    <property type="entry name" value="Orn/DAP/Arg_de-COase"/>
</dbReference>
<feature type="non-terminal residue" evidence="4">
    <location>
        <position position="90"/>
    </location>
</feature>
<name>A0A3P3R994_9EURY</name>
<dbReference type="EMBL" id="RRCH01000029">
    <property type="protein sequence ID" value="RRJ29103.1"/>
    <property type="molecule type" value="Genomic_DNA"/>
</dbReference>
<evidence type="ECO:0000256" key="1">
    <source>
        <dbReference type="ARBA" id="ARBA00001933"/>
    </source>
</evidence>